<feature type="compositionally biased region" description="Acidic residues" evidence="1">
    <location>
        <begin position="1224"/>
        <end position="1234"/>
    </location>
</feature>
<evidence type="ECO:0000313" key="5">
    <source>
        <dbReference type="Proteomes" id="UP001148614"/>
    </source>
</evidence>
<comment type="caution">
    <text evidence="4">The sequence shown here is derived from an EMBL/GenBank/DDBJ whole genome shotgun (WGS) entry which is preliminary data.</text>
</comment>
<dbReference type="InterPro" id="IPR018846">
    <property type="entry name" value="Beta-prop_RSE1/DDB1/CPSF1_1st"/>
</dbReference>
<dbReference type="EMBL" id="JANPWZ010001204">
    <property type="protein sequence ID" value="KAJ3567767.1"/>
    <property type="molecule type" value="Genomic_DNA"/>
</dbReference>
<evidence type="ECO:0000313" key="4">
    <source>
        <dbReference type="EMBL" id="KAJ3567767.1"/>
    </source>
</evidence>
<organism evidence="4 5">
    <name type="scientific">Xylaria arbuscula</name>
    <dbReference type="NCBI Taxonomy" id="114810"/>
    <lineage>
        <taxon>Eukaryota</taxon>
        <taxon>Fungi</taxon>
        <taxon>Dikarya</taxon>
        <taxon>Ascomycota</taxon>
        <taxon>Pezizomycotina</taxon>
        <taxon>Sordariomycetes</taxon>
        <taxon>Xylariomycetidae</taxon>
        <taxon>Xylariales</taxon>
        <taxon>Xylariaceae</taxon>
        <taxon>Xylaria</taxon>
    </lineage>
</organism>
<protein>
    <recommendedName>
        <fullName evidence="6">Cleavage/polyadenylation specificity factor A subunit N-terminal domain-containing protein</fullName>
    </recommendedName>
</protein>
<dbReference type="SUPFAM" id="SSF50978">
    <property type="entry name" value="WD40 repeat-like"/>
    <property type="match status" value="1"/>
</dbReference>
<dbReference type="PANTHER" id="PTHR10644">
    <property type="entry name" value="DNA REPAIR/RNA PROCESSING CPSF FAMILY"/>
    <property type="match status" value="1"/>
</dbReference>
<dbReference type="Proteomes" id="UP001148614">
    <property type="component" value="Unassembled WGS sequence"/>
</dbReference>
<dbReference type="VEuPathDB" id="FungiDB:F4678DRAFT_112999"/>
<feature type="region of interest" description="Disordered" evidence="1">
    <location>
        <begin position="1223"/>
        <end position="1247"/>
    </location>
</feature>
<dbReference type="InterPro" id="IPR058543">
    <property type="entry name" value="Beta-prop_RSE1/DDB1/CPSF1_2nd"/>
</dbReference>
<accession>A0A9W8NBT3</accession>
<keyword evidence="5" id="KW-1185">Reference proteome</keyword>
<feature type="region of interest" description="Disordered" evidence="1">
    <location>
        <begin position="469"/>
        <end position="490"/>
    </location>
</feature>
<feature type="domain" description="RSE1/DDB1/CPSF1 first beta-propeller" evidence="2">
    <location>
        <begin position="58"/>
        <end position="452"/>
    </location>
</feature>
<dbReference type="Pfam" id="PF23726">
    <property type="entry name" value="Beta-prop_RSE1_2nd"/>
    <property type="match status" value="1"/>
</dbReference>
<proteinExistence type="predicted"/>
<dbReference type="InterPro" id="IPR036322">
    <property type="entry name" value="WD40_repeat_dom_sf"/>
</dbReference>
<sequence length="1356" mass="150492">MASLQTHVLVDNEWVTRTVTADELIGSPVHQPTKLEISKRSKPPKCGILTRTVIESPVVRWVLPAQLRSFRFNDVALVGDHHVQISELDTDGQLRQVSRKVYTGLRIRNCQVIGTHDYLRKSKQDTVRRRTSDGDSTASLSGVKLFQQLLVLVLSDGSIDFLFMNETVTGDWDFVSSKHPTATQRLVDPGFHMTVSPDSQFMALGCYENIFVVYHLESIESLRKQYNKGLPIQPIKSIEARAIKGVIYQLEFLHPGPSNISWIVLSIITARSQVLRLAIYEWEDNERLEDALAIEKPGIRLDSALGMPLLVIPLTISCQFLLITEDCVTICSDILGGYPRFTDLPLKCKDASEWHHGSRLPMWTAWTRPLREESYHAGTDFIYLVREDGWVNQLEISNYGIEASLLMGPLECNVDSGFAAVSSSHGDILIASGADGHGKIWIIEARRNPKLIGQLPNWSPTVDMALVNSTTKPSRRDHKKLSKQPSTSRGIGDITAPERVFACSGRDRSSAIVELRYGVEAKIGLDLLYTSPIKKCWPIPSLDPTTEEGFFMLLALPENSAVLHISHDLSKVSEKDHSQVMFDLLSTTLAVHLSRDTVIQVTTTQATFVSPHGCYQHRFEMIEDQSATVIDAAITDDTIALSAYANHNFKLILYRYDENKLVSNHAFDVEGEITALSTATFPFGTFILVGLSQRHSSSIAIFRVQWDKLEGRTLSSSQQEPIVIKLGEGYNAESKIVSSITAIGDDNIVVGLRNGDALTICSTDNCQPENQFGVVGTFHSGTSPAYVFNGPVLATGPSSLICTDRGVVIMMEQKLNPSFSGRIFQLWLTDANEPHFLSPTINSVTGLHQVPDYDSSTWAMVSGERIFITEIQPYAEPVPRYLPVGGTPKAIIYSERLDALATIIEKKGIDSLHFIDPTTGADISRPIRKLSKSDDEFVDVDYISGLGTTDITVTSLFPWAYEYETKTCPWFVILAKTRDDQGLVLVISAEKEEALAGNEETSRRICFYTRNVKRINEALPRTGTTDKHGLFVSFKSSLEYYVIEDKKFKRAMVYELPSPAMRLEVVDGHLHALTTRHSLLVLDYKSEDARRNMRMIRMHTDELSRMGLSSISSPLYTHINPTTLATSTTAVKERQHQQIVLVSDPMCRVFGLWLPSKTTSTSGGNLQLLFEAHLGMIDQETVLGLAIDGSVTQFSILDENAWGLLAFIQNRLLLSSDHTIYSSDNDEGDDDDDGGGSGVEGSVGAAPEGEESLYDRNFSGHDLVGGTTSFFPTAKGHINGDLLQRCLGNRRLENIFSNPQHLAKLRTLLIPFGLDEAVDMQDPMAATATAADGDWDTDRVIKTAYDLLEYYLAPAI</sequence>
<gene>
    <name evidence="4" type="ORF">NPX13_g6655</name>
</gene>
<evidence type="ECO:0000259" key="2">
    <source>
        <dbReference type="Pfam" id="PF10433"/>
    </source>
</evidence>
<dbReference type="Pfam" id="PF10433">
    <property type="entry name" value="Beta-prop_RSE1_1st"/>
    <property type="match status" value="1"/>
</dbReference>
<name>A0A9W8NBT3_9PEZI</name>
<dbReference type="InterPro" id="IPR015943">
    <property type="entry name" value="WD40/YVTN_repeat-like_dom_sf"/>
</dbReference>
<evidence type="ECO:0000259" key="3">
    <source>
        <dbReference type="Pfam" id="PF23726"/>
    </source>
</evidence>
<feature type="compositionally biased region" description="Basic residues" evidence="1">
    <location>
        <begin position="473"/>
        <end position="482"/>
    </location>
</feature>
<dbReference type="InterPro" id="IPR050358">
    <property type="entry name" value="RSE1/DDB1/CFT1"/>
</dbReference>
<feature type="domain" description="RSE1/DDB1/CPSF1 second beta-propeller" evidence="3">
    <location>
        <begin position="551"/>
        <end position="759"/>
    </location>
</feature>
<evidence type="ECO:0008006" key="6">
    <source>
        <dbReference type="Google" id="ProtNLM"/>
    </source>
</evidence>
<dbReference type="Gene3D" id="2.130.10.10">
    <property type="entry name" value="YVTN repeat-like/Quinoprotein amine dehydrogenase"/>
    <property type="match status" value="1"/>
</dbReference>
<evidence type="ECO:0000256" key="1">
    <source>
        <dbReference type="SAM" id="MobiDB-lite"/>
    </source>
</evidence>
<reference evidence="4" key="1">
    <citation type="submission" date="2022-07" db="EMBL/GenBank/DDBJ databases">
        <title>Genome Sequence of Xylaria arbuscula.</title>
        <authorList>
            <person name="Buettner E."/>
        </authorList>
    </citation>
    <scope>NUCLEOTIDE SEQUENCE</scope>
    <source>
        <strain evidence="4">VT107</strain>
    </source>
</reference>